<protein>
    <recommendedName>
        <fullName evidence="3">Guanylate cyclase domain-containing protein</fullName>
    </recommendedName>
</protein>
<proteinExistence type="predicted"/>
<evidence type="ECO:0008006" key="3">
    <source>
        <dbReference type="Google" id="ProtNLM"/>
    </source>
</evidence>
<evidence type="ECO:0000313" key="1">
    <source>
        <dbReference type="EMBL" id="MEQ2509547.1"/>
    </source>
</evidence>
<name>A0ABV1G2A7_9BACT</name>
<gene>
    <name evidence="1" type="ORF">AAAT87_14985</name>
</gene>
<dbReference type="RefSeq" id="WP_349226868.1">
    <property type="nucleotide sequence ID" value="NZ_JBBNFG020000017.1"/>
</dbReference>
<organism evidence="1 2">
    <name type="scientific">Segatella sinensis</name>
    <dbReference type="NCBI Taxonomy" id="3085167"/>
    <lineage>
        <taxon>Bacteria</taxon>
        <taxon>Pseudomonadati</taxon>
        <taxon>Bacteroidota</taxon>
        <taxon>Bacteroidia</taxon>
        <taxon>Bacteroidales</taxon>
        <taxon>Prevotellaceae</taxon>
        <taxon>Segatella</taxon>
    </lineage>
</organism>
<keyword evidence="2" id="KW-1185">Reference proteome</keyword>
<dbReference type="EMBL" id="JBBNGE010000096">
    <property type="protein sequence ID" value="MEQ2509547.1"/>
    <property type="molecule type" value="Genomic_DNA"/>
</dbReference>
<accession>A0ABV1G2A7</accession>
<reference evidence="1 2" key="1">
    <citation type="submission" date="2024-04" db="EMBL/GenBank/DDBJ databases">
        <title>Human intestinal bacterial collection.</title>
        <authorList>
            <person name="Pauvert C."/>
            <person name="Hitch T.C.A."/>
            <person name="Clavel T."/>
        </authorList>
    </citation>
    <scope>NUCLEOTIDE SEQUENCE [LARGE SCALE GENOMIC DNA]</scope>
    <source>
        <strain evidence="1 2">CLA-AA-H174</strain>
    </source>
</reference>
<comment type="caution">
    <text evidence="1">The sequence shown here is derived from an EMBL/GenBank/DDBJ whole genome shotgun (WGS) entry which is preliminary data.</text>
</comment>
<dbReference type="Proteomes" id="UP001465717">
    <property type="component" value="Unassembled WGS sequence"/>
</dbReference>
<evidence type="ECO:0000313" key="2">
    <source>
        <dbReference type="Proteomes" id="UP001465717"/>
    </source>
</evidence>
<sequence>MSGKTIASSFGEQPVVLSPKKQTPDTCERIVAFLDIMGFKDMVARHFETIKDKLEKLSSFIGETMDENYQYMIFSDSIILYAKSDGMEVFKSLLTKVSKIIEKSISLGLPIKGAIAKGECTVSLSYKPFFFGQPIIDAYTLEENVVLYGVVLHNTVEDMALELSRVNSDFVFDFNIPLKGGNSNHFVLNWFGQDLEQNRSNLMSIRTTVSDSPRRYIDNTLKCIDVVTK</sequence>